<dbReference type="InterPro" id="IPR050291">
    <property type="entry name" value="CDF_Transporter"/>
</dbReference>
<dbReference type="NCBIfam" id="TIGR01297">
    <property type="entry name" value="CDF"/>
    <property type="match status" value="1"/>
</dbReference>
<sequence>MINAQNLAAKENYQFQKIVAVVGVLLFVIKFIAWYITDSVAVLTDALESVINVVSGFIGLYSLYLSSLPRDENHPYGHGKVEFISASIEGTLISVAGVVIIYEAILNLQHPKFISSLDYGIYLIAITAIVNYFVGMIAVKKGKKNNSLALIASGKHLQSDTYSTVGIIIGLIVMYFTDLPWLDSAVALLFAGFIIFTGYKILREAVSGIMDETDEVLLKELVVFLNKVRRPNWIDLHNLRIIKYGSTLHIDCHMTVPWYFNIQEGHAEVDALEDLVKDHFGDRIEVFVHLDSCKEYSCQICTKTDCPLRKHNFEKRIEFTMANISKNEKHNRNVILK</sequence>
<proteinExistence type="inferred from homology"/>
<dbReference type="Pfam" id="PF16916">
    <property type="entry name" value="ZT_dimer"/>
    <property type="match status" value="1"/>
</dbReference>
<feature type="domain" description="Cation efflux protein cytoplasmic" evidence="9">
    <location>
        <begin position="225"/>
        <end position="293"/>
    </location>
</feature>
<dbReference type="PANTHER" id="PTHR43840:SF15">
    <property type="entry name" value="MITOCHONDRIAL METAL TRANSPORTER 1-RELATED"/>
    <property type="match status" value="1"/>
</dbReference>
<dbReference type="Proteomes" id="UP000275719">
    <property type="component" value="Unassembled WGS sequence"/>
</dbReference>
<evidence type="ECO:0000256" key="6">
    <source>
        <dbReference type="ARBA" id="ARBA00023136"/>
    </source>
</evidence>
<dbReference type="InterPro" id="IPR036837">
    <property type="entry name" value="Cation_efflux_CTD_sf"/>
</dbReference>
<dbReference type="EMBL" id="RQVQ01000018">
    <property type="protein sequence ID" value="RRJ90268.1"/>
    <property type="molecule type" value="Genomic_DNA"/>
</dbReference>
<comment type="similarity">
    <text evidence="2">Belongs to the cation diffusion facilitator (CDF) transporter (TC 2.A.4) family.</text>
</comment>
<evidence type="ECO:0000256" key="2">
    <source>
        <dbReference type="ARBA" id="ARBA00008114"/>
    </source>
</evidence>
<comment type="caution">
    <text evidence="10">The sequence shown here is derived from an EMBL/GenBank/DDBJ whole genome shotgun (WGS) entry which is preliminary data.</text>
</comment>
<dbReference type="InterPro" id="IPR058533">
    <property type="entry name" value="Cation_efflux_TM"/>
</dbReference>
<feature type="transmembrane region" description="Helical" evidence="7">
    <location>
        <begin position="160"/>
        <end position="176"/>
    </location>
</feature>
<gene>
    <name evidence="10" type="ORF">EG240_09160</name>
</gene>
<feature type="transmembrane region" description="Helical" evidence="7">
    <location>
        <begin position="182"/>
        <end position="202"/>
    </location>
</feature>
<keyword evidence="11" id="KW-1185">Reference proteome</keyword>
<feature type="transmembrane region" description="Helical" evidence="7">
    <location>
        <begin position="81"/>
        <end position="101"/>
    </location>
</feature>
<protein>
    <submittedName>
        <fullName evidence="10">Cation transporter</fullName>
    </submittedName>
</protein>
<reference evidence="10 11" key="1">
    <citation type="submission" date="2018-11" db="EMBL/GenBank/DDBJ databases">
        <title>Flavobacterium sp. nov., YIM 102701-2 draft genome.</title>
        <authorList>
            <person name="Li G."/>
            <person name="Jiang Y."/>
        </authorList>
    </citation>
    <scope>NUCLEOTIDE SEQUENCE [LARGE SCALE GENOMIC DNA]</scope>
    <source>
        <strain evidence="10 11">YIM 102701-2</strain>
    </source>
</reference>
<evidence type="ECO:0000313" key="11">
    <source>
        <dbReference type="Proteomes" id="UP000275719"/>
    </source>
</evidence>
<dbReference type="AlphaFoldDB" id="A0A3P3W752"/>
<dbReference type="GO" id="GO:0015341">
    <property type="term" value="F:zinc efflux antiporter activity"/>
    <property type="evidence" value="ECO:0007669"/>
    <property type="project" value="TreeGrafter"/>
</dbReference>
<dbReference type="InterPro" id="IPR027470">
    <property type="entry name" value="Cation_efflux_CTD"/>
</dbReference>
<dbReference type="SUPFAM" id="SSF160240">
    <property type="entry name" value="Cation efflux protein cytoplasmic domain-like"/>
    <property type="match status" value="1"/>
</dbReference>
<dbReference type="OrthoDB" id="9806522at2"/>
<dbReference type="GO" id="GO:0006882">
    <property type="term" value="P:intracellular zinc ion homeostasis"/>
    <property type="evidence" value="ECO:0007669"/>
    <property type="project" value="TreeGrafter"/>
</dbReference>
<evidence type="ECO:0000259" key="8">
    <source>
        <dbReference type="Pfam" id="PF01545"/>
    </source>
</evidence>
<evidence type="ECO:0000256" key="7">
    <source>
        <dbReference type="SAM" id="Phobius"/>
    </source>
</evidence>
<keyword evidence="5 7" id="KW-1133">Transmembrane helix</keyword>
<dbReference type="PANTHER" id="PTHR43840">
    <property type="entry name" value="MITOCHONDRIAL METAL TRANSPORTER 1-RELATED"/>
    <property type="match status" value="1"/>
</dbReference>
<dbReference type="InterPro" id="IPR002524">
    <property type="entry name" value="Cation_efflux"/>
</dbReference>
<dbReference type="GO" id="GO:0015086">
    <property type="term" value="F:cadmium ion transmembrane transporter activity"/>
    <property type="evidence" value="ECO:0007669"/>
    <property type="project" value="TreeGrafter"/>
</dbReference>
<feature type="domain" description="Cation efflux protein transmembrane" evidence="8">
    <location>
        <begin position="18"/>
        <end position="210"/>
    </location>
</feature>
<comment type="subcellular location">
    <subcellularLocation>
        <location evidence="1">Membrane</location>
        <topology evidence="1">Multi-pass membrane protein</topology>
    </subcellularLocation>
</comment>
<evidence type="ECO:0000256" key="1">
    <source>
        <dbReference type="ARBA" id="ARBA00004141"/>
    </source>
</evidence>
<keyword evidence="3" id="KW-0813">Transport</keyword>
<dbReference type="Gene3D" id="1.20.1510.10">
    <property type="entry name" value="Cation efflux protein transmembrane domain"/>
    <property type="match status" value="1"/>
</dbReference>
<name>A0A3P3W752_9FLAO</name>
<dbReference type="SUPFAM" id="SSF161111">
    <property type="entry name" value="Cation efflux protein transmembrane domain-like"/>
    <property type="match status" value="1"/>
</dbReference>
<accession>A0A3P3W752</accession>
<dbReference type="InterPro" id="IPR027469">
    <property type="entry name" value="Cation_efflux_TMD_sf"/>
</dbReference>
<dbReference type="GO" id="GO:0015093">
    <property type="term" value="F:ferrous iron transmembrane transporter activity"/>
    <property type="evidence" value="ECO:0007669"/>
    <property type="project" value="TreeGrafter"/>
</dbReference>
<feature type="transmembrane region" description="Helical" evidence="7">
    <location>
        <begin position="49"/>
        <end position="69"/>
    </location>
</feature>
<evidence type="ECO:0000256" key="4">
    <source>
        <dbReference type="ARBA" id="ARBA00022692"/>
    </source>
</evidence>
<evidence type="ECO:0000313" key="10">
    <source>
        <dbReference type="EMBL" id="RRJ90268.1"/>
    </source>
</evidence>
<dbReference type="RefSeq" id="WP_125019096.1">
    <property type="nucleotide sequence ID" value="NZ_RQVQ01000018.1"/>
</dbReference>
<evidence type="ECO:0000256" key="5">
    <source>
        <dbReference type="ARBA" id="ARBA00022989"/>
    </source>
</evidence>
<dbReference type="GO" id="GO:0005886">
    <property type="term" value="C:plasma membrane"/>
    <property type="evidence" value="ECO:0007669"/>
    <property type="project" value="TreeGrafter"/>
</dbReference>
<dbReference type="Pfam" id="PF01545">
    <property type="entry name" value="Cation_efflux"/>
    <property type="match status" value="1"/>
</dbReference>
<organism evidence="10 11">
    <name type="scientific">Paenimyroides tangerinum</name>
    <dbReference type="NCBI Taxonomy" id="2488728"/>
    <lineage>
        <taxon>Bacteria</taxon>
        <taxon>Pseudomonadati</taxon>
        <taxon>Bacteroidota</taxon>
        <taxon>Flavobacteriia</taxon>
        <taxon>Flavobacteriales</taxon>
        <taxon>Flavobacteriaceae</taxon>
        <taxon>Paenimyroides</taxon>
    </lineage>
</organism>
<feature type="transmembrane region" description="Helical" evidence="7">
    <location>
        <begin position="121"/>
        <end position="139"/>
    </location>
</feature>
<feature type="transmembrane region" description="Helical" evidence="7">
    <location>
        <begin position="18"/>
        <end position="37"/>
    </location>
</feature>
<evidence type="ECO:0000256" key="3">
    <source>
        <dbReference type="ARBA" id="ARBA00022448"/>
    </source>
</evidence>
<keyword evidence="4 7" id="KW-0812">Transmembrane</keyword>
<dbReference type="Gene3D" id="3.30.70.1350">
    <property type="entry name" value="Cation efflux protein, cytoplasmic domain"/>
    <property type="match status" value="1"/>
</dbReference>
<evidence type="ECO:0000259" key="9">
    <source>
        <dbReference type="Pfam" id="PF16916"/>
    </source>
</evidence>
<keyword evidence="6 7" id="KW-0472">Membrane</keyword>